<dbReference type="Pfam" id="PF02893">
    <property type="entry name" value="GRAM"/>
    <property type="match status" value="1"/>
</dbReference>
<evidence type="ECO:0000256" key="1">
    <source>
        <dbReference type="SAM" id="MobiDB-lite"/>
    </source>
</evidence>
<dbReference type="Gene3D" id="2.30.29.30">
    <property type="entry name" value="Pleckstrin-homology domain (PH domain)/Phosphotyrosine-binding domain (PTB)"/>
    <property type="match status" value="1"/>
</dbReference>
<dbReference type="InterPro" id="IPR004182">
    <property type="entry name" value="GRAM"/>
</dbReference>
<proteinExistence type="predicted"/>
<gene>
    <name evidence="3" type="ORF">HAKA00212_LOCUS121</name>
</gene>
<evidence type="ECO:0000259" key="2">
    <source>
        <dbReference type="PROSITE" id="PS50042"/>
    </source>
</evidence>
<dbReference type="InterPro" id="IPR014710">
    <property type="entry name" value="RmlC-like_jellyroll"/>
</dbReference>
<feature type="compositionally biased region" description="Acidic residues" evidence="1">
    <location>
        <begin position="200"/>
        <end position="214"/>
    </location>
</feature>
<dbReference type="AlphaFoldDB" id="A0A7S3UPK2"/>
<reference evidence="3" key="1">
    <citation type="submission" date="2021-01" db="EMBL/GenBank/DDBJ databases">
        <authorList>
            <person name="Corre E."/>
            <person name="Pelletier E."/>
            <person name="Niang G."/>
            <person name="Scheremetjew M."/>
            <person name="Finn R."/>
            <person name="Kale V."/>
            <person name="Holt S."/>
            <person name="Cochrane G."/>
            <person name="Meng A."/>
            <person name="Brown T."/>
            <person name="Cohen L."/>
        </authorList>
    </citation>
    <scope>NUCLEOTIDE SEQUENCE</scope>
    <source>
        <strain evidence="3">CCMP3107</strain>
    </source>
</reference>
<dbReference type="InterPro" id="IPR011993">
    <property type="entry name" value="PH-like_dom_sf"/>
</dbReference>
<dbReference type="Gene3D" id="2.60.120.10">
    <property type="entry name" value="Jelly Rolls"/>
    <property type="match status" value="2"/>
</dbReference>
<feature type="domain" description="Cyclic nucleotide-binding" evidence="2">
    <location>
        <begin position="508"/>
        <end position="600"/>
    </location>
</feature>
<dbReference type="InterPro" id="IPR018490">
    <property type="entry name" value="cNMP-bd_dom_sf"/>
</dbReference>
<evidence type="ECO:0000313" key="3">
    <source>
        <dbReference type="EMBL" id="CAE0619432.1"/>
    </source>
</evidence>
<organism evidence="3">
    <name type="scientific">Heterosigma akashiwo</name>
    <name type="common">Chromophytic alga</name>
    <name type="synonym">Heterosigma carterae</name>
    <dbReference type="NCBI Taxonomy" id="2829"/>
    <lineage>
        <taxon>Eukaryota</taxon>
        <taxon>Sar</taxon>
        <taxon>Stramenopiles</taxon>
        <taxon>Ochrophyta</taxon>
        <taxon>Raphidophyceae</taxon>
        <taxon>Chattonellales</taxon>
        <taxon>Chattonellaceae</taxon>
        <taxon>Heterosigma</taxon>
    </lineage>
</organism>
<dbReference type="InterPro" id="IPR000595">
    <property type="entry name" value="cNMP-bd_dom"/>
</dbReference>
<feature type="region of interest" description="Disordered" evidence="1">
    <location>
        <begin position="190"/>
        <end position="220"/>
    </location>
</feature>
<feature type="domain" description="Cyclic nucleotide-binding" evidence="2">
    <location>
        <begin position="95"/>
        <end position="149"/>
    </location>
</feature>
<sequence>MIMLKLELGRKRVLHEMVFDLGSRALRTSTFAATRQLVARVGRNTDLVVFEHERLQRGGLVGPYQDPTEKFARTRREETVGRLGAHLVTYRDWQKLLAAAACRVYQPGDRVLQPGDTVSCLFHVAQGGVRVLDTQSSATEVDEEKALAEYKARAEDEVMDWVQETMVQNKVAELERAEWGVEGMKEDVDIEAGSSHSGSESDDTESDEEEEPKEVEDKAAGMVSASGVTLGLIRKGDVFGVVPFLLNYDPQASMPKTNFAFEVTQPDTVIFSLDADILKNNLLGSKKEVTAAWFKYLAVILGERVEFAEDAMFSQHLHDHSQAELRKEEELLEEKRRAEEAAGFVLDADHSPVTIQDIFGFSVTEELHKEFASEFFTYEKRNNIRTELRLKGTLYLTDHYVAFFGGPAKLMSSTKHKVVIPFEEIVFLKNEKQRAILVCDQMLEKKLIVLKTSEAREEVMRFLMKKWRREDMETGAQARALLRRRITMLTNNQLEFVESSIKGTAHSVLSEMSEKDKRGLFMGTIPIAMQRNQVVIQEDMGNSTLYLLQAGVVRIQRLREHVGGETGTGRAAEKVVFHEINAGEMFGFDSFLTGESSSSSYLVDSEKAIIRCCTKQQIMERLKEDKRLASKFYRVAAVSLALRLAEISPLDVLF</sequence>
<dbReference type="SMART" id="SM00568">
    <property type="entry name" value="GRAM"/>
    <property type="match status" value="1"/>
</dbReference>
<dbReference type="EMBL" id="HBIU01000359">
    <property type="protein sequence ID" value="CAE0619432.1"/>
    <property type="molecule type" value="Transcribed_RNA"/>
</dbReference>
<dbReference type="SUPFAM" id="SSF51206">
    <property type="entry name" value="cAMP-binding domain-like"/>
    <property type="match status" value="2"/>
</dbReference>
<dbReference type="PROSITE" id="PS50042">
    <property type="entry name" value="CNMP_BINDING_3"/>
    <property type="match status" value="2"/>
</dbReference>
<name>A0A7S3UPK2_HETAK</name>
<accession>A0A7S3UPK2</accession>
<protein>
    <recommendedName>
        <fullName evidence="2">Cyclic nucleotide-binding domain-containing protein</fullName>
    </recommendedName>
</protein>